<dbReference type="GO" id="GO:0008360">
    <property type="term" value="P:regulation of cell shape"/>
    <property type="evidence" value="ECO:0007669"/>
    <property type="project" value="UniProtKB-KW"/>
</dbReference>
<evidence type="ECO:0000259" key="4">
    <source>
        <dbReference type="Pfam" id="PF08353"/>
    </source>
</evidence>
<dbReference type="InterPro" id="IPR036565">
    <property type="entry name" value="Mur-like_cat_sf"/>
</dbReference>
<dbReference type="PANTHER" id="PTHR23135:SF7">
    <property type="entry name" value="LIPID II ISOGLUTAMINYL SYNTHASE (GLUTAMINE-HYDROLYZING) SUBUNIT MURT"/>
    <property type="match status" value="1"/>
</dbReference>
<keyword evidence="2" id="KW-0573">Peptidoglycan synthesis</keyword>
<dbReference type="Gene3D" id="3.40.1190.10">
    <property type="entry name" value="Mur-like, catalytic domain"/>
    <property type="match status" value="1"/>
</dbReference>
<keyword evidence="2" id="KW-0133">Cell shape</keyword>
<keyword evidence="2" id="KW-0436">Ligase</keyword>
<organism evidence="5 6">
    <name type="scientific">Candidatus Merdibacter merdavium</name>
    <dbReference type="NCBI Taxonomy" id="2838692"/>
    <lineage>
        <taxon>Bacteria</taxon>
        <taxon>Bacillati</taxon>
        <taxon>Bacillota</taxon>
        <taxon>Erysipelotrichia</taxon>
        <taxon>Erysipelotrichales</taxon>
        <taxon>Erysipelotrichaceae</taxon>
        <taxon>Merdibacter</taxon>
    </lineage>
</organism>
<comment type="caution">
    <text evidence="5">The sequence shown here is derived from an EMBL/GenBank/DDBJ whole genome shotgun (WGS) entry which is preliminary data.</text>
</comment>
<keyword evidence="2" id="KW-0479">Metal-binding</keyword>
<gene>
    <name evidence="2" type="primary">murT</name>
    <name evidence="5" type="ORF">H9702_05500</name>
</gene>
<keyword evidence="2" id="KW-0862">Zinc</keyword>
<feature type="binding site" evidence="2">
    <location>
        <position position="206"/>
    </location>
    <ligand>
        <name>Zn(2+)</name>
        <dbReference type="ChEBI" id="CHEBI:29105"/>
    </ligand>
</feature>
<feature type="binding site" evidence="2">
    <location>
        <position position="209"/>
    </location>
    <ligand>
        <name>Zn(2+)</name>
        <dbReference type="ChEBI" id="CHEBI:29105"/>
    </ligand>
</feature>
<evidence type="ECO:0000313" key="6">
    <source>
        <dbReference type="Proteomes" id="UP000823896"/>
    </source>
</evidence>
<dbReference type="EMBL" id="DWWM01000034">
    <property type="protein sequence ID" value="HJC36568.1"/>
    <property type="molecule type" value="Genomic_DNA"/>
</dbReference>
<dbReference type="EC" id="6.3.5.13" evidence="2"/>
<reference evidence="5" key="2">
    <citation type="submission" date="2021-04" db="EMBL/GenBank/DDBJ databases">
        <authorList>
            <person name="Gilroy R."/>
        </authorList>
    </citation>
    <scope>NUCLEOTIDE SEQUENCE</scope>
    <source>
        <strain evidence="5">CHK187-11901</strain>
    </source>
</reference>
<comment type="subunit">
    <text evidence="2">Forms a heterodimer with GatD.</text>
</comment>
<reference evidence="5" key="1">
    <citation type="journal article" date="2021" name="PeerJ">
        <title>Extensive microbial diversity within the chicken gut microbiome revealed by metagenomics and culture.</title>
        <authorList>
            <person name="Gilroy R."/>
            <person name="Ravi A."/>
            <person name="Getino M."/>
            <person name="Pursley I."/>
            <person name="Horton D.L."/>
            <person name="Alikhan N.F."/>
            <person name="Baker D."/>
            <person name="Gharbi K."/>
            <person name="Hall N."/>
            <person name="Watson M."/>
            <person name="Adriaenssens E.M."/>
            <person name="Foster-Nyarko E."/>
            <person name="Jarju S."/>
            <person name="Secka A."/>
            <person name="Antonio M."/>
            <person name="Oren A."/>
            <person name="Chaudhuri R.R."/>
            <person name="La Ragione R."/>
            <person name="Hildebrand F."/>
            <person name="Pallen M.J."/>
        </authorList>
    </citation>
    <scope>NUCLEOTIDE SEQUENCE</scope>
    <source>
        <strain evidence="5">CHK187-11901</strain>
    </source>
</reference>
<keyword evidence="2" id="KW-0067">ATP-binding</keyword>
<feature type="binding site" evidence="2">
    <location>
        <position position="231"/>
    </location>
    <ligand>
        <name>Zn(2+)</name>
        <dbReference type="ChEBI" id="CHEBI:29105"/>
    </ligand>
</feature>
<feature type="active site" evidence="2">
    <location>
        <position position="353"/>
    </location>
</feature>
<dbReference type="GO" id="GO:0016881">
    <property type="term" value="F:acid-amino acid ligase activity"/>
    <property type="evidence" value="ECO:0007669"/>
    <property type="project" value="InterPro"/>
</dbReference>
<sequence>MKTLSIMSARILAGVLSLIRRGGSLPGQIALKLDRDVLKKLRFDGIIVMVTGTNGKTSTSNMIADLLEHAGRHVISNRRGDNMRAGVATAILTHSTLRGKVKGDAMVLEVDELNVRHLLPQLPVNALVVTNFFRDQLDRAREMEQLIATIEQAIGTFAGTLVLNANDPNVMRLADHAPAASVFTFGVDRNAASTKKTQEASEGKFCPRCGAKLTYSYYQYSHIGVYHCSGCDFHAPAPDVLLTQIDLRAQQFSWNARTYRSPGQGLYTVYNCAAVCAVASLFQINDTALRRVFDHAPQPKGRNERFIINDTECVLNLVKNPTGANEVMKVIEADDRRKCVLIVLNDHEQDGTDVSWIYDTHFEKFIDPQTKMVICTGTRAYDMALRMKYEGYAGDLRVITDLQQAVDELSAQKDFVLYAIATYTALLPTRNAIVRRLEK</sequence>
<proteinExistence type="inferred from homology"/>
<keyword evidence="2" id="KW-0961">Cell wall biogenesis/degradation</keyword>
<dbReference type="GO" id="GO:0005524">
    <property type="term" value="F:ATP binding"/>
    <property type="evidence" value="ECO:0007669"/>
    <property type="project" value="UniProtKB-UniRule"/>
</dbReference>
<name>A0A9D2SUT9_9FIRM</name>
<comment type="catalytic activity">
    <reaction evidence="2">
        <text>beta-D-GlcNAc-(1-&gt;4)-Mur2Ac(oyl-L-Ala-gamma-D-Glu-L-Lys-D-Ala-D-Ala)-di-trans,octa-cis-undecaprenyl diphosphate + ATP = beta-D-GlcNAc-(1-&gt;4)-Mur2Ac(oyl-L-Ala-gamma-D-O-P-Glu-L-Lys-D-Ala-D-Ala)-di-trans,octa-cis-undecaprenyl diphosphate + ADP</text>
        <dbReference type="Rhea" id="RHEA:59488"/>
        <dbReference type="ChEBI" id="CHEBI:30616"/>
        <dbReference type="ChEBI" id="CHEBI:60033"/>
        <dbReference type="ChEBI" id="CHEBI:143132"/>
        <dbReference type="ChEBI" id="CHEBI:456216"/>
    </reaction>
</comment>
<dbReference type="HAMAP" id="MF_02214">
    <property type="entry name" value="Lipid_II_synth_MurT"/>
    <property type="match status" value="1"/>
</dbReference>
<evidence type="ECO:0000259" key="3">
    <source>
        <dbReference type="Pfam" id="PF08245"/>
    </source>
</evidence>
<comment type="pathway">
    <text evidence="1 2">Cell wall biogenesis; peptidoglycan biosynthesis.</text>
</comment>
<feature type="binding site" evidence="2">
    <location>
        <position position="228"/>
    </location>
    <ligand>
        <name>Zn(2+)</name>
        <dbReference type="ChEBI" id="CHEBI:29105"/>
    </ligand>
</feature>
<protein>
    <recommendedName>
        <fullName evidence="2">Lipid II isoglutaminyl synthase (glutamine-hydrolyzing) subunit MurT</fullName>
        <ecNumber evidence="2">6.3.5.13</ecNumber>
    </recommendedName>
</protein>
<comment type="catalytic activity">
    <reaction evidence="2">
        <text>beta-D-GlcNAc-(1-&gt;4)-Mur2Ac(oyl-L-Ala-gamma-D-Glu-L-Lys-D-Ala-D-Ala)-di-trans,octa-cis-undecaprenyl diphosphate + L-glutamine + ATP + H2O = beta-D-GlcNAc-(1-&gt;4)-Mur2Ac(oyl-L-Ala-D-isoglutaminyl-L-Lys-D-Ala-D-Ala)-di-trans,octa-cis-undecaprenyl diphosphate + L-glutamate + ADP + phosphate + H(+)</text>
        <dbReference type="Rhea" id="RHEA:57928"/>
        <dbReference type="ChEBI" id="CHEBI:15377"/>
        <dbReference type="ChEBI" id="CHEBI:15378"/>
        <dbReference type="ChEBI" id="CHEBI:29985"/>
        <dbReference type="ChEBI" id="CHEBI:30616"/>
        <dbReference type="ChEBI" id="CHEBI:43474"/>
        <dbReference type="ChEBI" id="CHEBI:58359"/>
        <dbReference type="ChEBI" id="CHEBI:60033"/>
        <dbReference type="ChEBI" id="CHEBI:62233"/>
        <dbReference type="ChEBI" id="CHEBI:456216"/>
        <dbReference type="EC" id="6.3.5.13"/>
    </reaction>
</comment>
<dbReference type="Pfam" id="PF08353">
    <property type="entry name" value="MurT_C"/>
    <property type="match status" value="1"/>
</dbReference>
<dbReference type="GO" id="GO:0008270">
    <property type="term" value="F:zinc ion binding"/>
    <property type="evidence" value="ECO:0007669"/>
    <property type="project" value="UniProtKB-UniRule"/>
</dbReference>
<dbReference type="InterPro" id="IPR013564">
    <property type="entry name" value="MurT_C"/>
</dbReference>
<evidence type="ECO:0000313" key="5">
    <source>
        <dbReference type="EMBL" id="HJC36568.1"/>
    </source>
</evidence>
<keyword evidence="2" id="KW-0547">Nucleotide-binding</keyword>
<feature type="domain" description="Lipid II isoglutaminyl synthase (glutamine-hydrolyzing) subunit MurT C-terminal" evidence="4">
    <location>
        <begin position="317"/>
        <end position="426"/>
    </location>
</feature>
<dbReference type="GO" id="GO:0009252">
    <property type="term" value="P:peptidoglycan biosynthetic process"/>
    <property type="evidence" value="ECO:0007669"/>
    <property type="project" value="UniProtKB-UniRule"/>
</dbReference>
<feature type="domain" description="Mur ligase central" evidence="3">
    <location>
        <begin position="50"/>
        <end position="204"/>
    </location>
</feature>
<dbReference type="GO" id="GO:0140282">
    <property type="term" value="F:carbon-nitrogen ligase activity on lipid II"/>
    <property type="evidence" value="ECO:0007669"/>
    <property type="project" value="UniProtKB-UniRule"/>
</dbReference>
<accession>A0A9D2SUT9</accession>
<dbReference type="Proteomes" id="UP000823896">
    <property type="component" value="Unassembled WGS sequence"/>
</dbReference>
<comment type="function">
    <text evidence="2">The lipid II isoglutaminyl synthase complex catalyzes the formation of alpha-D-isoglutamine in the cell wall lipid II stem peptide. The MurT subunit catalyzes the ATP-dependent amidation of D-glutamate residue of lipid II, converting it to an isoglutamine residue.</text>
</comment>
<dbReference type="Pfam" id="PF08245">
    <property type="entry name" value="Mur_ligase_M"/>
    <property type="match status" value="1"/>
</dbReference>
<dbReference type="InterPro" id="IPR043703">
    <property type="entry name" value="Lipid_II_synth_MurT"/>
</dbReference>
<dbReference type="GO" id="GO:0071555">
    <property type="term" value="P:cell wall organization"/>
    <property type="evidence" value="ECO:0007669"/>
    <property type="project" value="UniProtKB-KW"/>
</dbReference>
<dbReference type="AlphaFoldDB" id="A0A9D2SUT9"/>
<dbReference type="SUPFAM" id="SSF53623">
    <property type="entry name" value="MurD-like peptide ligases, catalytic domain"/>
    <property type="match status" value="1"/>
</dbReference>
<dbReference type="InterPro" id="IPR013221">
    <property type="entry name" value="Mur_ligase_cen"/>
</dbReference>
<evidence type="ECO:0000256" key="1">
    <source>
        <dbReference type="ARBA" id="ARBA00004752"/>
    </source>
</evidence>
<dbReference type="PANTHER" id="PTHR23135">
    <property type="entry name" value="MUR LIGASE FAMILY MEMBER"/>
    <property type="match status" value="1"/>
</dbReference>
<comment type="catalytic activity">
    <reaction evidence="2">
        <text>beta-D-GlcNAc-(1-&gt;4)-Mur2Ac(oyl-L-Ala-gamma-D-O-P-Glu-L-Lys-D-Ala-D-Ala)-di-trans,octa-cis-undecaprenyl diphosphate + NH4(+) = beta-D-GlcNAc-(1-&gt;4)-Mur2Ac(oyl-L-Ala-D-isoglutaminyl-L-Lys-D-Ala-D-Ala)-di-trans,octa-cis-undecaprenyl diphosphate + phosphate + H(+)</text>
        <dbReference type="Rhea" id="RHEA:57932"/>
        <dbReference type="ChEBI" id="CHEBI:15378"/>
        <dbReference type="ChEBI" id="CHEBI:28938"/>
        <dbReference type="ChEBI" id="CHEBI:43474"/>
        <dbReference type="ChEBI" id="CHEBI:62233"/>
        <dbReference type="ChEBI" id="CHEBI:143132"/>
    </reaction>
</comment>
<evidence type="ECO:0000256" key="2">
    <source>
        <dbReference type="HAMAP-Rule" id="MF_02214"/>
    </source>
</evidence>
<comment type="similarity">
    <text evidence="2">Belongs to the MurCDEF family. MurT subfamily.</text>
</comment>